<sequence length="795" mass="88932">MTKDLSHMNLSFAGCGFLCIYHAGVCAAIKEYAPELTRNKISGASAGAIAAAGLICNVCMSQATSTILHMVSQARSGSLQALTPTFNVMEHVKQGLNDALPPDAHILCSGKLFISLTRARDYKNVTVSEYASRDELMRAIMCSCFIPFYCGRNPPVYRGEAYIDGGFSNNQPVIDIHTISVSPFSGESDICPSDVDSASFLGFNFYGTAIQFSTQNLFRMFVTLFPPSQEICSRICRQGFDDTLRFLIKNGLSPCARCLTVQSNALPLSQYAKQNPHRKTSIMSFNGQRPRFLDIPQAKRHVDECGRCFEKVEQHSRPQFSNIPLPHPVQQTLDDAAAAENQIMKYFRSYRVFRWALRFMTPVILPMRSWVTRASTPDFYLARLQKLIDFILVQIDNKRLLYEPSKVSCKIAITEFDERLTKSFGSWLDICTVDLPFQSGVPNLRNEQTVLEEEENEEVPSTPLPSTSGGVPDLVQIDDEDVISELVDYSKNRDAVFCYYYPDDEDPSKVKVCEIFDMQNPTTSHNCHSNTCPNSRTNSLRPSQFFAQLSAMSAVGEEDENSQLRRTQSEKTNADTPSFEISHSKTCPPMHTVDENEEHNNAEQNEYQKSEVRMLENIFQGGNENEEDHTKEDSGYSLTDDSTKGGTKEKRDACCSPVHEAHMTESSTKSKLPAPSSRKASYANQRATSSKMYSDPSKSDQKINRRHTFSGARGRNIRSINRAGSDHQSHGQVGISRKTAYGRQNDPTSSSQSDDEMFFVPTKSSGLMESGVSNGKIPTESSKIPTPIRRKYSQR</sequence>
<evidence type="ECO:0000256" key="1">
    <source>
        <dbReference type="ARBA" id="ARBA00013279"/>
    </source>
</evidence>
<keyword evidence="3 4" id="KW-0443">Lipid metabolism</keyword>
<feature type="active site" description="Nucleophile" evidence="4">
    <location>
        <position position="45"/>
    </location>
</feature>
<dbReference type="GO" id="GO:0016020">
    <property type="term" value="C:membrane"/>
    <property type="evidence" value="ECO:0007669"/>
    <property type="project" value="TreeGrafter"/>
</dbReference>
<dbReference type="FunFam" id="3.40.1090.10:FF:000003">
    <property type="entry name" value="Patatin-like phospholipase domain-containing protein 2"/>
    <property type="match status" value="1"/>
</dbReference>
<keyword evidence="4" id="KW-0442">Lipid degradation</keyword>
<feature type="compositionally biased region" description="Basic and acidic residues" evidence="5">
    <location>
        <begin position="641"/>
        <end position="663"/>
    </location>
</feature>
<dbReference type="InterPro" id="IPR033562">
    <property type="entry name" value="PLPL"/>
</dbReference>
<evidence type="ECO:0000256" key="3">
    <source>
        <dbReference type="ARBA" id="ARBA00023098"/>
    </source>
</evidence>
<feature type="region of interest" description="Disordered" evidence="5">
    <location>
        <begin position="622"/>
        <end position="795"/>
    </location>
</feature>
<dbReference type="EMBL" id="JAKKPZ010000002">
    <property type="protein sequence ID" value="KAI1725943.1"/>
    <property type="molecule type" value="Genomic_DNA"/>
</dbReference>
<dbReference type="GO" id="GO:0005737">
    <property type="term" value="C:cytoplasm"/>
    <property type="evidence" value="ECO:0007669"/>
    <property type="project" value="TreeGrafter"/>
</dbReference>
<dbReference type="GO" id="GO:0004806">
    <property type="term" value="F:triacylglycerol lipase activity"/>
    <property type="evidence" value="ECO:0007669"/>
    <property type="project" value="UniProtKB-EC"/>
</dbReference>
<dbReference type="AlphaFoldDB" id="A0AAD4RCE2"/>
<feature type="region of interest" description="Disordered" evidence="5">
    <location>
        <begin position="452"/>
        <end position="471"/>
    </location>
</feature>
<reference evidence="7" key="1">
    <citation type="submission" date="2022-01" db="EMBL/GenBank/DDBJ databases">
        <title>Genome Sequence Resource for Two Populations of Ditylenchus destructor, the Migratory Endoparasitic Phytonematode.</title>
        <authorList>
            <person name="Zhang H."/>
            <person name="Lin R."/>
            <person name="Xie B."/>
        </authorList>
    </citation>
    <scope>NUCLEOTIDE SEQUENCE</scope>
    <source>
        <strain evidence="7">BazhouSP</strain>
    </source>
</reference>
<dbReference type="PANTHER" id="PTHR12406">
    <property type="entry name" value="CALCIUM-INDEPENDENT PHOSPHOLIPASE A2 IPLA2 -RELATED"/>
    <property type="match status" value="1"/>
</dbReference>
<dbReference type="GO" id="GO:0005811">
    <property type="term" value="C:lipid droplet"/>
    <property type="evidence" value="ECO:0007669"/>
    <property type="project" value="TreeGrafter"/>
</dbReference>
<evidence type="ECO:0000256" key="5">
    <source>
        <dbReference type="SAM" id="MobiDB-lite"/>
    </source>
</evidence>
<dbReference type="EC" id="3.1.1.3" evidence="1"/>
<proteinExistence type="predicted"/>
<feature type="short sequence motif" description="DGA/G" evidence="4">
    <location>
        <begin position="164"/>
        <end position="166"/>
    </location>
</feature>
<dbReference type="InterPro" id="IPR016035">
    <property type="entry name" value="Acyl_Trfase/lysoPLipase"/>
</dbReference>
<gene>
    <name evidence="7" type="ORF">DdX_02632</name>
</gene>
<dbReference type="SUPFAM" id="SSF52151">
    <property type="entry name" value="FabD/lysophospholipase-like"/>
    <property type="match status" value="1"/>
</dbReference>
<evidence type="ECO:0000313" key="8">
    <source>
        <dbReference type="Proteomes" id="UP001201812"/>
    </source>
</evidence>
<feature type="domain" description="PNPLA" evidence="6">
    <location>
        <begin position="10"/>
        <end position="177"/>
    </location>
</feature>
<dbReference type="GO" id="GO:0055088">
    <property type="term" value="P:lipid homeostasis"/>
    <property type="evidence" value="ECO:0007669"/>
    <property type="project" value="TreeGrafter"/>
</dbReference>
<feature type="region of interest" description="Disordered" evidence="5">
    <location>
        <begin position="554"/>
        <end position="608"/>
    </location>
</feature>
<evidence type="ECO:0000313" key="7">
    <source>
        <dbReference type="EMBL" id="KAI1725943.1"/>
    </source>
</evidence>
<dbReference type="GO" id="GO:0019433">
    <property type="term" value="P:triglyceride catabolic process"/>
    <property type="evidence" value="ECO:0007669"/>
    <property type="project" value="TreeGrafter"/>
</dbReference>
<accession>A0AAD4RCE2</accession>
<dbReference type="Proteomes" id="UP001201812">
    <property type="component" value="Unassembled WGS sequence"/>
</dbReference>
<feature type="active site" description="Proton acceptor" evidence="4">
    <location>
        <position position="164"/>
    </location>
</feature>
<organism evidence="7 8">
    <name type="scientific">Ditylenchus destructor</name>
    <dbReference type="NCBI Taxonomy" id="166010"/>
    <lineage>
        <taxon>Eukaryota</taxon>
        <taxon>Metazoa</taxon>
        <taxon>Ecdysozoa</taxon>
        <taxon>Nematoda</taxon>
        <taxon>Chromadorea</taxon>
        <taxon>Rhabditida</taxon>
        <taxon>Tylenchina</taxon>
        <taxon>Tylenchomorpha</taxon>
        <taxon>Sphaerularioidea</taxon>
        <taxon>Anguinidae</taxon>
        <taxon>Anguininae</taxon>
        <taxon>Ditylenchus</taxon>
    </lineage>
</organism>
<feature type="short sequence motif" description="GXSXG" evidence="4">
    <location>
        <begin position="43"/>
        <end position="47"/>
    </location>
</feature>
<dbReference type="PROSITE" id="PS51635">
    <property type="entry name" value="PNPLA"/>
    <property type="match status" value="1"/>
</dbReference>
<evidence type="ECO:0000259" key="6">
    <source>
        <dbReference type="PROSITE" id="PS51635"/>
    </source>
</evidence>
<comment type="caution">
    <text evidence="7">The sequence shown here is derived from an EMBL/GenBank/DDBJ whole genome shotgun (WGS) entry which is preliminary data.</text>
</comment>
<dbReference type="Pfam" id="PF01734">
    <property type="entry name" value="Patatin"/>
    <property type="match status" value="1"/>
</dbReference>
<dbReference type="CDD" id="cd07204">
    <property type="entry name" value="Pat_PNPLA_like"/>
    <property type="match status" value="1"/>
</dbReference>
<protein>
    <recommendedName>
        <fullName evidence="1">triacylglycerol lipase</fullName>
        <ecNumber evidence="1">3.1.1.3</ecNumber>
    </recommendedName>
</protein>
<dbReference type="PANTHER" id="PTHR12406:SF41">
    <property type="entry name" value="BRUMMER, ISOFORM B-RELATED"/>
    <property type="match status" value="1"/>
</dbReference>
<feature type="compositionally biased region" description="Polar residues" evidence="5">
    <location>
        <begin position="762"/>
        <end position="773"/>
    </location>
</feature>
<dbReference type="InterPro" id="IPR002641">
    <property type="entry name" value="PNPLA_dom"/>
</dbReference>
<name>A0AAD4RCE2_9BILA</name>
<feature type="compositionally biased region" description="Polar residues" evidence="5">
    <location>
        <begin position="678"/>
        <end position="692"/>
    </location>
</feature>
<feature type="compositionally biased region" description="Basic and acidic residues" evidence="5">
    <location>
        <begin position="592"/>
        <end position="608"/>
    </location>
</feature>
<keyword evidence="8" id="KW-1185">Reference proteome</keyword>
<evidence type="ECO:0000256" key="4">
    <source>
        <dbReference type="PROSITE-ProRule" id="PRU01161"/>
    </source>
</evidence>
<keyword evidence="2 4" id="KW-0378">Hydrolase</keyword>
<dbReference type="Gene3D" id="3.40.1090.10">
    <property type="entry name" value="Cytosolic phospholipase A2 catalytic domain"/>
    <property type="match status" value="1"/>
</dbReference>
<feature type="compositionally biased region" description="Polar residues" evidence="5">
    <location>
        <begin position="574"/>
        <end position="585"/>
    </location>
</feature>
<comment type="caution">
    <text evidence="4">Lacks conserved residue(s) required for the propagation of feature annotation.</text>
</comment>
<evidence type="ECO:0000256" key="2">
    <source>
        <dbReference type="ARBA" id="ARBA00022801"/>
    </source>
</evidence>
<dbReference type="PROSITE" id="PS51257">
    <property type="entry name" value="PROKAR_LIPOPROTEIN"/>
    <property type="match status" value="1"/>
</dbReference>